<dbReference type="Proteomes" id="UP000266915">
    <property type="component" value="Unassembled WGS sequence"/>
</dbReference>
<evidence type="ECO:0000256" key="2">
    <source>
        <dbReference type="SAM" id="MobiDB-lite"/>
    </source>
</evidence>
<name>A0A3N2BXM5_9MICO</name>
<reference evidence="5 6" key="1">
    <citation type="submission" date="2018-11" db="EMBL/GenBank/DDBJ databases">
        <title>Sequencing the genomes of 1000 actinobacteria strains.</title>
        <authorList>
            <person name="Klenk H.-P."/>
        </authorList>
    </citation>
    <scope>NUCLEOTIDE SEQUENCE [LARGE SCALE GENOMIC DNA]</scope>
    <source>
        <strain evidence="5 6">DSM 14012</strain>
    </source>
</reference>
<keyword evidence="3" id="KW-0812">Transmembrane</keyword>
<dbReference type="Pfam" id="PF01471">
    <property type="entry name" value="PG_binding_1"/>
    <property type="match status" value="1"/>
</dbReference>
<dbReference type="Gene3D" id="1.10.101.10">
    <property type="entry name" value="PGBD-like superfamily/PGBD"/>
    <property type="match status" value="1"/>
</dbReference>
<feature type="region of interest" description="Disordered" evidence="2">
    <location>
        <begin position="1"/>
        <end position="24"/>
    </location>
</feature>
<keyword evidence="3" id="KW-0472">Membrane</keyword>
<dbReference type="PANTHER" id="PTHR30097">
    <property type="entry name" value="CATION EFFLUX SYSTEM PROTEIN CUSB"/>
    <property type="match status" value="1"/>
</dbReference>
<evidence type="ECO:0000313" key="5">
    <source>
        <dbReference type="EMBL" id="ROR80023.1"/>
    </source>
</evidence>
<dbReference type="GO" id="GO:0030313">
    <property type="term" value="C:cell envelope"/>
    <property type="evidence" value="ECO:0007669"/>
    <property type="project" value="TreeGrafter"/>
</dbReference>
<dbReference type="InterPro" id="IPR036366">
    <property type="entry name" value="PGBDSf"/>
</dbReference>
<accession>A0A3N2BXM5</accession>
<evidence type="ECO:0000313" key="6">
    <source>
        <dbReference type="Proteomes" id="UP000266915"/>
    </source>
</evidence>
<comment type="caution">
    <text evidence="5">The sequence shown here is derived from an EMBL/GenBank/DDBJ whole genome shotgun (WGS) entry which is preliminary data.</text>
</comment>
<feature type="transmembrane region" description="Helical" evidence="3">
    <location>
        <begin position="29"/>
        <end position="50"/>
    </location>
</feature>
<dbReference type="RefSeq" id="WP_085511597.1">
    <property type="nucleotide sequence ID" value="NZ_FXAP01000002.1"/>
</dbReference>
<proteinExistence type="predicted"/>
<dbReference type="SUPFAM" id="SSF47090">
    <property type="entry name" value="PGBD-like"/>
    <property type="match status" value="1"/>
</dbReference>
<keyword evidence="3" id="KW-1133">Transmembrane helix</keyword>
<feature type="domain" description="Peptidoglycan binding-like" evidence="4">
    <location>
        <begin position="145"/>
        <end position="193"/>
    </location>
</feature>
<dbReference type="GO" id="GO:0015679">
    <property type="term" value="P:plasma membrane copper ion transport"/>
    <property type="evidence" value="ECO:0007669"/>
    <property type="project" value="TreeGrafter"/>
</dbReference>
<dbReference type="AlphaFoldDB" id="A0A3N2BXM5"/>
<protein>
    <submittedName>
        <fullName evidence="5">Multidrug efflux pump subunit AcrA (Membrane-fusion protein)</fullName>
    </submittedName>
</protein>
<dbReference type="Gene3D" id="2.40.420.20">
    <property type="match status" value="1"/>
</dbReference>
<dbReference type="EMBL" id="RKHL01000001">
    <property type="protein sequence ID" value="ROR80023.1"/>
    <property type="molecule type" value="Genomic_DNA"/>
</dbReference>
<organism evidence="5 6">
    <name type="scientific">Plantibacter flavus</name>
    <dbReference type="NCBI Taxonomy" id="150123"/>
    <lineage>
        <taxon>Bacteria</taxon>
        <taxon>Bacillati</taxon>
        <taxon>Actinomycetota</taxon>
        <taxon>Actinomycetes</taxon>
        <taxon>Micrococcales</taxon>
        <taxon>Microbacteriaceae</taxon>
        <taxon>Plantibacter</taxon>
    </lineage>
</organism>
<dbReference type="InterPro" id="IPR002477">
    <property type="entry name" value="Peptidoglycan-bd-like"/>
</dbReference>
<dbReference type="InterPro" id="IPR036365">
    <property type="entry name" value="PGBD-like_sf"/>
</dbReference>
<keyword evidence="6" id="KW-1185">Reference proteome</keyword>
<dbReference type="GO" id="GO:0060003">
    <property type="term" value="P:copper ion export"/>
    <property type="evidence" value="ECO:0007669"/>
    <property type="project" value="TreeGrafter"/>
</dbReference>
<sequence>MNHVFDDELDSSVDNQPPLPRTPRRRRMLIASIAVSALILGGGGTAYTFARQSEEAAAEERPTIRTSTAKIEQGTLAGSRQSPGTLDFADKRTIAAGSGGTLTATAPIGSQVALGNGLYWVDNTPVLLLHGPLPAWRAFGLGMGNGPDVMQLEMSLAALGYFDRTPDLEFAESTERAIKRWQKALGLEQTGRLELGSVIFMAGDVRVGSVDAALGSQIGQGGNVLTVTSLGKRVQVDLKTADQRLAVVGATVTISLPGGTTTSGTVSVVGAPVEKESNGQSSVSIPVTIDLDDLAVVADLQRATVTVGFPSERREDVLSVPVEALTALDSERFGVEVVNADGTTKRIPVTTGLFADGRVEISGGGVTAGVDVVVPAA</sequence>
<evidence type="ECO:0000256" key="3">
    <source>
        <dbReference type="SAM" id="Phobius"/>
    </source>
</evidence>
<evidence type="ECO:0000256" key="1">
    <source>
        <dbReference type="ARBA" id="ARBA00022448"/>
    </source>
</evidence>
<keyword evidence="1" id="KW-0813">Transport</keyword>
<evidence type="ECO:0000259" key="4">
    <source>
        <dbReference type="Pfam" id="PF01471"/>
    </source>
</evidence>
<dbReference type="InterPro" id="IPR051909">
    <property type="entry name" value="MFP_Cation_Efflux"/>
</dbReference>
<dbReference type="PANTHER" id="PTHR30097:SF4">
    <property type="entry name" value="SLR6042 PROTEIN"/>
    <property type="match status" value="1"/>
</dbReference>
<gene>
    <name evidence="5" type="ORF">EDD42_0054</name>
</gene>